<evidence type="ECO:0000313" key="2">
    <source>
        <dbReference type="EMBL" id="MBK6301374.1"/>
    </source>
</evidence>
<evidence type="ECO:0000259" key="1">
    <source>
        <dbReference type="PROSITE" id="PS51664"/>
    </source>
</evidence>
<feature type="domain" description="YcaO" evidence="1">
    <location>
        <begin position="62"/>
        <end position="435"/>
    </location>
</feature>
<dbReference type="PANTHER" id="PTHR37809:SF1">
    <property type="entry name" value="RIBOSOMAL PROTEIN S12 METHYLTHIOTRANSFERASE ACCESSORY FACTOR YCAO"/>
    <property type="match status" value="1"/>
</dbReference>
<dbReference type="Pfam" id="PF02624">
    <property type="entry name" value="YcaO"/>
    <property type="match status" value="1"/>
</dbReference>
<name>A0A934X784_9MICO</name>
<comment type="caution">
    <text evidence="2">The sequence shown here is derived from an EMBL/GenBank/DDBJ whole genome shotgun (WGS) entry which is preliminary data.</text>
</comment>
<evidence type="ECO:0000313" key="4">
    <source>
        <dbReference type="Proteomes" id="UP000718281"/>
    </source>
</evidence>
<dbReference type="Proteomes" id="UP000718281">
    <property type="component" value="Unassembled WGS sequence"/>
</dbReference>
<dbReference type="PROSITE" id="PS51664">
    <property type="entry name" value="YCAO"/>
    <property type="match status" value="1"/>
</dbReference>
<dbReference type="EMBL" id="JADJIB010000001">
    <property type="protein sequence ID" value="MBK7272075.1"/>
    <property type="molecule type" value="Genomic_DNA"/>
</dbReference>
<gene>
    <name evidence="2" type="ORF">IPF40_10110</name>
    <name evidence="3" type="ORF">IPI13_02570</name>
</gene>
<dbReference type="InterPro" id="IPR027624">
    <property type="entry name" value="TOMM_cyclo_SagD"/>
</dbReference>
<reference evidence="4 5" key="1">
    <citation type="submission" date="2020-10" db="EMBL/GenBank/DDBJ databases">
        <title>Connecting structure to function with the recovery of over 1000 high-quality activated sludge metagenome-assembled genomes encoding full-length rRNA genes using long-read sequencing.</title>
        <authorList>
            <person name="Singleton C.M."/>
            <person name="Petriglieri F."/>
            <person name="Kristensen J.M."/>
            <person name="Kirkegaard R.H."/>
            <person name="Michaelsen T.Y."/>
            <person name="Andersen M.H."/>
            <person name="Karst S.M."/>
            <person name="Dueholm M.S."/>
            <person name="Nielsen P.H."/>
            <person name="Albertsen M."/>
        </authorList>
    </citation>
    <scope>NUCLEOTIDE SEQUENCE [LARGE SCALE GENOMIC DNA]</scope>
    <source>
        <strain evidence="2">AalE_18-Q3-R2-46_BAT3C.188</strain>
        <strain evidence="3">Ega_18-Q3-R5-49_MAXAC.001</strain>
    </source>
</reference>
<dbReference type="Gene3D" id="3.30.1330.230">
    <property type="match status" value="1"/>
</dbReference>
<dbReference type="Gene3D" id="3.30.160.660">
    <property type="match status" value="1"/>
</dbReference>
<accession>A0A934X784</accession>
<dbReference type="Gene3D" id="3.30.40.250">
    <property type="match status" value="1"/>
</dbReference>
<dbReference type="EMBL" id="JADIXZ010000004">
    <property type="protein sequence ID" value="MBK6301374.1"/>
    <property type="molecule type" value="Genomic_DNA"/>
</dbReference>
<dbReference type="AlphaFoldDB" id="A0A934X784"/>
<organism evidence="2 4">
    <name type="scientific">Candidatus Phosphoribacter hodrii</name>
    <dbReference type="NCBI Taxonomy" id="2953743"/>
    <lineage>
        <taxon>Bacteria</taxon>
        <taxon>Bacillati</taxon>
        <taxon>Actinomycetota</taxon>
        <taxon>Actinomycetes</taxon>
        <taxon>Micrococcales</taxon>
        <taxon>Dermatophilaceae</taxon>
        <taxon>Candidatus Phosphoribacter</taxon>
    </lineage>
</organism>
<evidence type="ECO:0000313" key="5">
    <source>
        <dbReference type="Proteomes" id="UP000726105"/>
    </source>
</evidence>
<dbReference type="InterPro" id="IPR003776">
    <property type="entry name" value="YcaO-like_dom"/>
</dbReference>
<dbReference type="NCBIfam" id="TIGR03604">
    <property type="entry name" value="TOMM_cyclo_SagD"/>
    <property type="match status" value="1"/>
</dbReference>
<evidence type="ECO:0000313" key="3">
    <source>
        <dbReference type="EMBL" id="MBK7272075.1"/>
    </source>
</evidence>
<dbReference type="Proteomes" id="UP000726105">
    <property type="component" value="Unassembled WGS sequence"/>
</dbReference>
<dbReference type="PANTHER" id="PTHR37809">
    <property type="entry name" value="RIBOSOMAL PROTEIN S12 METHYLTHIOTRANSFERASE ACCESSORY FACTOR YCAO"/>
    <property type="match status" value="1"/>
</dbReference>
<protein>
    <submittedName>
        <fullName evidence="2">YcaO-like family protein</fullName>
    </submittedName>
</protein>
<sequence length="435" mass="48008">MGVESRQDLGGALDWMVGPTSIVRAVRTILNAPGEPRLFSVASVPNSLTSIAGAEMAGHTGAMAETWEQAAASAIGECVERYCCAVQPPNLLTAPARQLGEGALLVDDFELFDERQYAHPQFPFARHTEDLPMTWVPAARIRDGEPRFVPACLVYIPYVPRLVEHSDMVALSVSSGQACHSDADLALLSGLYEVIERDAFMLTWVRRLPPTRLNYRDDPVVGPWFDRYFADSSLTFDVFRLRSDIAVPSVLCVARGIHHQGPFACVGASCRLDESEAVRKAIVEAAQGAVWVRDLIDTKPHWEHGPDYANVRDFEDHVRLYGDPGMLEHLDFLYVDEWDGLAPAPDVTGLRAQREQVLDCLEAVGLQALVVDITTRDVADAGLVVLRVLIPGSVQLYSVHGLPNFGARRYHTVPPRLGFDADIHRSYNPVPHPFP</sequence>
<proteinExistence type="predicted"/>